<dbReference type="CDD" id="cd00146">
    <property type="entry name" value="PKD"/>
    <property type="match status" value="1"/>
</dbReference>
<dbReference type="SUPFAM" id="SSF50923">
    <property type="entry name" value="Hemopexin-like domain"/>
    <property type="match status" value="1"/>
</dbReference>
<dbReference type="Gene3D" id="2.60.40.10">
    <property type="entry name" value="Immunoglobulins"/>
    <property type="match status" value="1"/>
</dbReference>
<reference evidence="5 6" key="1">
    <citation type="submission" date="2020-08" db="EMBL/GenBank/DDBJ databases">
        <title>Description of novel Flavobacterium F-400 isolate.</title>
        <authorList>
            <person name="Saticioglu I."/>
            <person name="Duman M."/>
            <person name="Altun S."/>
        </authorList>
    </citation>
    <scope>NUCLEOTIDE SEQUENCE [LARGE SCALE GENOMIC DNA]</scope>
    <source>
        <strain evidence="5 6">F-400</strain>
    </source>
</reference>
<dbReference type="Pfam" id="PF00196">
    <property type="entry name" value="GerE"/>
    <property type="match status" value="1"/>
</dbReference>
<dbReference type="SMART" id="SM00421">
    <property type="entry name" value="HTH_LUXR"/>
    <property type="match status" value="1"/>
</dbReference>
<dbReference type="RefSeq" id="WP_166137966.1">
    <property type="nucleotide sequence ID" value="NZ_JAAOBY010000008.1"/>
</dbReference>
<feature type="signal peptide" evidence="3">
    <location>
        <begin position="1"/>
        <end position="22"/>
    </location>
</feature>
<evidence type="ECO:0000313" key="6">
    <source>
        <dbReference type="Proteomes" id="UP000621670"/>
    </source>
</evidence>
<dbReference type="InterPro" id="IPR036388">
    <property type="entry name" value="WH-like_DNA-bd_sf"/>
</dbReference>
<dbReference type="SUPFAM" id="SSF63829">
    <property type="entry name" value="Calcium-dependent phosphotriesterase"/>
    <property type="match status" value="1"/>
</dbReference>
<accession>A0ABR7JHY2</accession>
<sequence>MKFKKYIVFIVVYFSVFNSCIAQVKSIGLPEVRNYKKSDYKAGTQNWDIDQDANGNMYFANNSGLLQYDGSSWRRYPLQNTGAVRALKIDSSGRIFVGGYDEFGYYKANAKGKLDYVSLSKLLQSNRPKSIDFIWKIHLYQDEVVFQSFTKVYIYKNGKLKILEPISRFQFSFVVKNQLIFQDKEAGLLEYVNGGLRPLKGTAVLNSTEVWGIFPLPNQQLLISTLDKGMFVYDQETTKPWNTEANKFVLRNSALGGVIVGKNNIALNSVLDGIIICDLNGKIIQHINYQQGLQNNTVLSSFIDNKNNLWLGLDNGIAFINENSPFSFFGFSYNLSTVYASVIHQGNLYVATNQGLFYHSWNSSFRDGNFKIVAGTTGQAWNIQVVDGQLICAHNRGALLISGEKVIEVLSSKGHFGFKSVPNQPQFIIGSTYSGFTVFEKGTSGFSFKNIISGFDLSANTFEIDEHNLWLKKDNVVYQLAFTTDLSRFQKIKVYPNFDKNNKGIGSVQRINGAVYFQANNRFYRFSEKKTLFIEDKNISQLFKNLPQIAALSQDKYDNLWYFFKESLGVLRKQNDGSYKNETAAFSNLSGNLVSNYMSINVAGSSDILIGLTDGLAHYNSNIPNNSLQKPRAFIRSFSYPDETVLFGNGSVAPQKVTIPFSSNRVKFTFSSPIYDNLENVEFSYQLEGFDDLWSNWSGTSIKEYTNLREGTYTMKLKVRNSNGIESEEVTVSFEVAPPWYRHFLAYLLYVVLLVGCVFFVRKRIQVKIRKNKYYETIEQRRLYLEREAKIRQEQYDLEKEIEKLKNDKLKIKILAKDKELVNNSLQVVKKNKILNGIIHKLKDINADAFDESTKFQFSKLNKSIVKEVNADKSWKDLEKHIKNVHFDFLKRLKEQYPTISPRELDLSTYLLMNMSTKEIAEIMNISTGGVELARYRLRKKLGLNKKENLIGFLMSI</sequence>
<keyword evidence="2" id="KW-0472">Membrane</keyword>
<organism evidence="5 6">
    <name type="scientific">Flavobacterium turcicum</name>
    <dbReference type="NCBI Taxonomy" id="2764718"/>
    <lineage>
        <taxon>Bacteria</taxon>
        <taxon>Pseudomonadati</taxon>
        <taxon>Bacteroidota</taxon>
        <taxon>Flavobacteriia</taxon>
        <taxon>Flavobacteriales</taxon>
        <taxon>Flavobacteriaceae</taxon>
        <taxon>Flavobacterium</taxon>
    </lineage>
</organism>
<keyword evidence="1" id="KW-0597">Phosphoprotein</keyword>
<keyword evidence="6" id="KW-1185">Reference proteome</keyword>
<dbReference type="Gene3D" id="1.10.10.10">
    <property type="entry name" value="Winged helix-like DNA-binding domain superfamily/Winged helix DNA-binding domain"/>
    <property type="match status" value="1"/>
</dbReference>
<dbReference type="SUPFAM" id="SSF46894">
    <property type="entry name" value="C-terminal effector domain of the bipartite response regulators"/>
    <property type="match status" value="1"/>
</dbReference>
<proteinExistence type="predicted"/>
<dbReference type="InterPro" id="IPR000792">
    <property type="entry name" value="Tscrpt_reg_LuxR_C"/>
</dbReference>
<dbReference type="InterPro" id="IPR015943">
    <property type="entry name" value="WD40/YVTN_repeat-like_dom_sf"/>
</dbReference>
<dbReference type="InterPro" id="IPR016032">
    <property type="entry name" value="Sig_transdc_resp-reg_C-effctor"/>
</dbReference>
<evidence type="ECO:0000313" key="5">
    <source>
        <dbReference type="EMBL" id="MBC5864104.1"/>
    </source>
</evidence>
<keyword evidence="2" id="KW-0812">Transmembrane</keyword>
<name>A0ABR7JHY2_9FLAO</name>
<keyword evidence="2" id="KW-1133">Transmembrane helix</keyword>
<evidence type="ECO:0000256" key="3">
    <source>
        <dbReference type="SAM" id="SignalP"/>
    </source>
</evidence>
<protein>
    <submittedName>
        <fullName evidence="5">Regulator</fullName>
    </submittedName>
</protein>
<dbReference type="PANTHER" id="PTHR43547">
    <property type="entry name" value="TWO-COMPONENT HISTIDINE KINASE"/>
    <property type="match status" value="1"/>
</dbReference>
<feature type="transmembrane region" description="Helical" evidence="2">
    <location>
        <begin position="740"/>
        <end position="761"/>
    </location>
</feature>
<keyword evidence="3" id="KW-0732">Signal</keyword>
<gene>
    <name evidence="5" type="ORF">H8R26_11790</name>
</gene>
<comment type="caution">
    <text evidence="5">The sequence shown here is derived from an EMBL/GenBank/DDBJ whole genome shotgun (WGS) entry which is preliminary data.</text>
</comment>
<dbReference type="Pfam" id="PF07495">
    <property type="entry name" value="Y_Y_Y"/>
    <property type="match status" value="1"/>
</dbReference>
<dbReference type="InterPro" id="IPR013783">
    <property type="entry name" value="Ig-like_fold"/>
</dbReference>
<dbReference type="Proteomes" id="UP000621670">
    <property type="component" value="Unassembled WGS sequence"/>
</dbReference>
<dbReference type="InterPro" id="IPR036375">
    <property type="entry name" value="Hemopexin-like_dom_sf"/>
</dbReference>
<feature type="domain" description="HTH luxR-type" evidence="4">
    <location>
        <begin position="897"/>
        <end position="954"/>
    </location>
</feature>
<feature type="chain" id="PRO_5047445206" evidence="3">
    <location>
        <begin position="23"/>
        <end position="957"/>
    </location>
</feature>
<evidence type="ECO:0000256" key="1">
    <source>
        <dbReference type="ARBA" id="ARBA00022553"/>
    </source>
</evidence>
<dbReference type="PANTHER" id="PTHR43547:SF2">
    <property type="entry name" value="HYBRID SIGNAL TRANSDUCTION HISTIDINE KINASE C"/>
    <property type="match status" value="1"/>
</dbReference>
<dbReference type="InterPro" id="IPR011123">
    <property type="entry name" value="Y_Y_Y"/>
</dbReference>
<evidence type="ECO:0000256" key="2">
    <source>
        <dbReference type="SAM" id="Phobius"/>
    </source>
</evidence>
<evidence type="ECO:0000259" key="4">
    <source>
        <dbReference type="SMART" id="SM00421"/>
    </source>
</evidence>
<dbReference type="EMBL" id="JACRUM010000007">
    <property type="protein sequence ID" value="MBC5864104.1"/>
    <property type="molecule type" value="Genomic_DNA"/>
</dbReference>
<dbReference type="Gene3D" id="2.130.10.10">
    <property type="entry name" value="YVTN repeat-like/Quinoprotein amine dehydrogenase"/>
    <property type="match status" value="2"/>
</dbReference>